<evidence type="ECO:0008006" key="4">
    <source>
        <dbReference type="Google" id="ProtNLM"/>
    </source>
</evidence>
<dbReference type="EMBL" id="CP032697">
    <property type="protein sequence ID" value="AYG64354.1"/>
    <property type="molecule type" value="Genomic_DNA"/>
</dbReference>
<keyword evidence="3" id="KW-1185">Reference proteome</keyword>
<evidence type="ECO:0000313" key="3">
    <source>
        <dbReference type="Proteomes" id="UP000282195"/>
    </source>
</evidence>
<gene>
    <name evidence="2" type="ORF">CCGE525_37005</name>
</gene>
<keyword evidence="1" id="KW-0472">Membrane</keyword>
<dbReference type="AlphaFoldDB" id="A0A387G874"/>
<keyword evidence="1" id="KW-1133">Transmembrane helix</keyword>
<sequence length="131" mass="13621">MNTTNLPISHALLLAGRITCTPLIVAFISIAIVGETLSQQAGIAVVVIALGIMSLALTRGASGFREPKAMIYAVGTGVFIAGYTPDYLRMGARSLSSARSSAFDAPSLKKKFSCEAIPIGIKVNVLLGLIV</sequence>
<dbReference type="KEGG" id="rjg:CCGE525_37005"/>
<protein>
    <recommendedName>
        <fullName evidence="4">EamA domain-containing protein</fullName>
    </recommendedName>
</protein>
<keyword evidence="2" id="KW-0614">Plasmid</keyword>
<name>A0A387G874_9HYPH</name>
<keyword evidence="1" id="KW-0812">Transmembrane</keyword>
<organism evidence="2 3">
    <name type="scientific">Rhizobium jaguaris</name>
    <dbReference type="NCBI Taxonomy" id="1312183"/>
    <lineage>
        <taxon>Bacteria</taxon>
        <taxon>Pseudomonadati</taxon>
        <taxon>Pseudomonadota</taxon>
        <taxon>Alphaproteobacteria</taxon>
        <taxon>Hyphomicrobiales</taxon>
        <taxon>Rhizobiaceae</taxon>
        <taxon>Rhizobium/Agrobacterium group</taxon>
        <taxon>Rhizobium</taxon>
    </lineage>
</organism>
<feature type="transmembrane region" description="Helical" evidence="1">
    <location>
        <begin position="12"/>
        <end position="33"/>
    </location>
</feature>
<proteinExistence type="predicted"/>
<feature type="transmembrane region" description="Helical" evidence="1">
    <location>
        <begin position="39"/>
        <end position="57"/>
    </location>
</feature>
<dbReference type="OrthoDB" id="9783707at2"/>
<evidence type="ECO:0000256" key="1">
    <source>
        <dbReference type="SAM" id="Phobius"/>
    </source>
</evidence>
<dbReference type="Proteomes" id="UP000282195">
    <property type="component" value="Plasmid pRCCGE525a"/>
</dbReference>
<reference evidence="2 3" key="1">
    <citation type="submission" date="2018-10" db="EMBL/GenBank/DDBJ databases">
        <title>Rhizobium etli, R. leguminosarum and a new Rhizobium genospecies from Phaseolus dumosus.</title>
        <authorList>
            <person name="Ramirez-Puebla S.T."/>
            <person name="Rogel-Hernandez M.A."/>
            <person name="Guerrero G."/>
            <person name="Ormeno-Orrillo E."/>
            <person name="Martinez-Romero J.C."/>
            <person name="Negrete-Yankelevich S."/>
            <person name="Martinez-Romero E."/>
        </authorList>
    </citation>
    <scope>NUCLEOTIDE SEQUENCE [LARGE SCALE GENOMIC DNA]</scope>
    <source>
        <strain evidence="2 3">CCGE525</strain>
        <plasmid evidence="3">prccge525a</plasmid>
    </source>
</reference>
<accession>A0A387G874</accession>
<geneLocation type="plasmid" evidence="3">
    <name>prccge525a</name>
</geneLocation>
<evidence type="ECO:0000313" key="2">
    <source>
        <dbReference type="EMBL" id="AYG64354.1"/>
    </source>
</evidence>
<dbReference type="RefSeq" id="WP_120709246.1">
    <property type="nucleotide sequence ID" value="NZ_CP032697.1"/>
</dbReference>